<keyword evidence="2" id="KW-1185">Reference proteome</keyword>
<dbReference type="EMBL" id="MCFA01000076">
    <property type="protein sequence ID" value="ORY10205.1"/>
    <property type="molecule type" value="Genomic_DNA"/>
</dbReference>
<protein>
    <submittedName>
        <fullName evidence="1">Uncharacterized protein</fullName>
    </submittedName>
</protein>
<evidence type="ECO:0000313" key="2">
    <source>
        <dbReference type="Proteomes" id="UP000193144"/>
    </source>
</evidence>
<dbReference type="Proteomes" id="UP000193144">
    <property type="component" value="Unassembled WGS sequence"/>
</dbReference>
<comment type="caution">
    <text evidence="1">The sequence shown here is derived from an EMBL/GenBank/DDBJ whole genome shotgun (WGS) entry which is preliminary data.</text>
</comment>
<sequence length="265" mass="30595">MVRQLQPKLVERSTTEQVFSQPVRRTFNTTSQRYSFNSDANMSLPRYDYYPRWRQRIRFGSVVHEPPALFLPCEILFQVASNIEELSWLWTHGRQVCKSICLEIESLFRVDVLGLKHVDAWVHLFANDIRTLPPFRLLVSLSVDALDDERVNIIMKSKEVKVGRGALRAATPDDQDLISEIESSYQSCTVDFTFKSVSGHVSFPVQPDLSWEVEGSRLEAVWKFPWKELVAPYFRMAKQQRDDETRARVMIDGLESSSEASKSTS</sequence>
<evidence type="ECO:0000313" key="1">
    <source>
        <dbReference type="EMBL" id="ORY10205.1"/>
    </source>
</evidence>
<proteinExistence type="predicted"/>
<name>A0A1Y1ZK52_9PLEO</name>
<accession>A0A1Y1ZK52</accession>
<gene>
    <name evidence="1" type="ORF">BCR34DRAFT_602307</name>
</gene>
<dbReference type="AlphaFoldDB" id="A0A1Y1ZK52"/>
<reference evidence="1 2" key="1">
    <citation type="submission" date="2016-07" db="EMBL/GenBank/DDBJ databases">
        <title>Pervasive Adenine N6-methylation of Active Genes in Fungi.</title>
        <authorList>
            <consortium name="DOE Joint Genome Institute"/>
            <person name="Mondo S.J."/>
            <person name="Dannebaum R.O."/>
            <person name="Kuo R.C."/>
            <person name="Labutti K."/>
            <person name="Haridas S."/>
            <person name="Kuo A."/>
            <person name="Salamov A."/>
            <person name="Ahrendt S.R."/>
            <person name="Lipzen A."/>
            <person name="Sullivan W."/>
            <person name="Andreopoulos W.B."/>
            <person name="Clum A."/>
            <person name="Lindquist E."/>
            <person name="Daum C."/>
            <person name="Ramamoorthy G.K."/>
            <person name="Gryganskyi A."/>
            <person name="Culley D."/>
            <person name="Magnuson J.K."/>
            <person name="James T.Y."/>
            <person name="O'Malley M.A."/>
            <person name="Stajich J.E."/>
            <person name="Spatafora J.W."/>
            <person name="Visel A."/>
            <person name="Grigoriev I.V."/>
        </authorList>
    </citation>
    <scope>NUCLEOTIDE SEQUENCE [LARGE SCALE GENOMIC DNA]</scope>
    <source>
        <strain evidence="1 2">CBS 115471</strain>
    </source>
</reference>
<organism evidence="1 2">
    <name type="scientific">Clohesyomyces aquaticus</name>
    <dbReference type="NCBI Taxonomy" id="1231657"/>
    <lineage>
        <taxon>Eukaryota</taxon>
        <taxon>Fungi</taxon>
        <taxon>Dikarya</taxon>
        <taxon>Ascomycota</taxon>
        <taxon>Pezizomycotina</taxon>
        <taxon>Dothideomycetes</taxon>
        <taxon>Pleosporomycetidae</taxon>
        <taxon>Pleosporales</taxon>
        <taxon>Lindgomycetaceae</taxon>
        <taxon>Clohesyomyces</taxon>
    </lineage>
</organism>